<reference evidence="5" key="1">
    <citation type="submission" date="2002-12" db="EMBL/GenBank/DDBJ databases">
        <title>Complete genome sequence of Vibrio vulnificus CMCP6.</title>
        <authorList>
            <person name="Rhee J.H."/>
            <person name="Kim S.Y."/>
            <person name="Chung S.S."/>
            <person name="Kim J.J."/>
            <person name="Moon Y.H."/>
            <person name="Jeong H."/>
            <person name="Choy H.E."/>
        </authorList>
    </citation>
    <scope>NUCLEOTIDE SEQUENCE [LARGE SCALE GENOMIC DNA]</scope>
    <source>
        <strain evidence="5">CMCP6</strain>
    </source>
</reference>
<evidence type="ECO:0000256" key="1">
    <source>
        <dbReference type="SAM" id="Phobius"/>
    </source>
</evidence>
<organism evidence="4 5">
    <name type="scientific">Vibrio vulnificus (strain CMCP6)</name>
    <dbReference type="NCBI Taxonomy" id="216895"/>
    <lineage>
        <taxon>Bacteria</taxon>
        <taxon>Pseudomonadati</taxon>
        <taxon>Pseudomonadota</taxon>
        <taxon>Gammaproteobacteria</taxon>
        <taxon>Vibrionales</taxon>
        <taxon>Vibrionaceae</taxon>
        <taxon>Vibrio</taxon>
    </lineage>
</organism>
<dbReference type="Proteomes" id="UP000002275">
    <property type="component" value="Chromosome I"/>
</dbReference>
<dbReference type="SUPFAM" id="SSF54427">
    <property type="entry name" value="NTF2-like"/>
    <property type="match status" value="1"/>
</dbReference>
<gene>
    <name evidence="4" type="ordered locus">VV1_2503</name>
</gene>
<dbReference type="Gene3D" id="3.10.450.240">
    <property type="match status" value="1"/>
</dbReference>
<sequence>MSKLVVYLSAIVVACLVVAEPAFAGPGGKIASVLSETFWGKVIIICLLVFFSPFIVYAFCKEKLAEQRARKDLRFMAGYSELFEWLKVQERVKDCFYRVHAGWESEDLSSVSDWMTDWYWQNQQQVHLESWKKQGLVNVCKVTHLSKIKPLLFVHRNQSVEHEGSMVVVAITGETQDYLMVKETGKIVEGSKKFKDVETIWTLTLTNGVWKVSNIESCTMFIDYVNEAKHLPKIETTVVSDLRA</sequence>
<dbReference type="AlphaFoldDB" id="A0A3Q0L5S0"/>
<reference evidence="4 5" key="2">
    <citation type="journal article" date="2003" name="Infect. Immun.">
        <title>Characterization and pathogenic significance of Vibrio vulnificus antigens preferentially expressed in septicemic patients.</title>
        <authorList>
            <person name="Kim Y.R."/>
            <person name="Lee S.E."/>
            <person name="Kim C.M."/>
            <person name="Kim S.Y."/>
            <person name="Shin E.K."/>
            <person name="Shin D.H."/>
            <person name="Chung S.S."/>
            <person name="Choy H.E."/>
            <person name="Progulske-Fox A."/>
            <person name="Hillman J.D."/>
            <person name="Handfield M."/>
            <person name="Rhee J.H."/>
        </authorList>
    </citation>
    <scope>NUCLEOTIDE SEQUENCE [LARGE SCALE GENOMIC DNA]</scope>
    <source>
        <strain evidence="4 5">CMCP6</strain>
    </source>
</reference>
<dbReference type="InterPro" id="IPR007379">
    <property type="entry name" value="Tim44-like_dom"/>
</dbReference>
<dbReference type="PROSITE" id="PS51257">
    <property type="entry name" value="PROKAR_LIPOPROTEIN"/>
    <property type="match status" value="1"/>
</dbReference>
<keyword evidence="2" id="KW-0732">Signal</keyword>
<feature type="signal peptide" evidence="2">
    <location>
        <begin position="1"/>
        <end position="24"/>
    </location>
</feature>
<keyword evidence="1" id="KW-0812">Transmembrane</keyword>
<feature type="transmembrane region" description="Helical" evidence="1">
    <location>
        <begin position="40"/>
        <end position="60"/>
    </location>
</feature>
<evidence type="ECO:0000256" key="2">
    <source>
        <dbReference type="SAM" id="SignalP"/>
    </source>
</evidence>
<accession>A0A3Q0L5S0</accession>
<dbReference type="InterPro" id="IPR032710">
    <property type="entry name" value="NTF2-like_dom_sf"/>
</dbReference>
<name>A0A3Q0L5S0_VIBVU</name>
<evidence type="ECO:0000259" key="3">
    <source>
        <dbReference type="SMART" id="SM00978"/>
    </source>
</evidence>
<protein>
    <recommendedName>
        <fullName evidence="3">Tim44-like domain-containing protein</fullName>
    </recommendedName>
</protein>
<dbReference type="EMBL" id="AE016795">
    <property type="protein sequence ID" value="AAO10862.1"/>
    <property type="molecule type" value="Genomic_DNA"/>
</dbReference>
<dbReference type="Pfam" id="PF04280">
    <property type="entry name" value="Tim44"/>
    <property type="match status" value="1"/>
</dbReference>
<evidence type="ECO:0000313" key="5">
    <source>
        <dbReference type="Proteomes" id="UP000002275"/>
    </source>
</evidence>
<keyword evidence="1" id="KW-0472">Membrane</keyword>
<feature type="chain" id="PRO_5018059141" description="Tim44-like domain-containing protein" evidence="2">
    <location>
        <begin position="25"/>
        <end position="244"/>
    </location>
</feature>
<reference evidence="4 5" key="3">
    <citation type="journal article" date="2011" name="Mol. Syst. Biol.">
        <title>Integrative genome-scale metabolic analysis of Vibrio vulnificus for drug targeting and discovery.</title>
        <authorList>
            <person name="Kim H.U."/>
            <person name="Kim S.Y."/>
            <person name="Jeong H."/>
            <person name="Kim T.Y."/>
            <person name="Kim J.J."/>
            <person name="Choy H.E."/>
            <person name="Yi K.Y."/>
            <person name="Rhee J.H."/>
            <person name="Lee S.Y."/>
        </authorList>
    </citation>
    <scope>NUCLEOTIDE SEQUENCE [LARGE SCALE GENOMIC DNA]</scope>
    <source>
        <strain evidence="4 5">CMCP6</strain>
    </source>
</reference>
<dbReference type="SMART" id="SM00978">
    <property type="entry name" value="Tim44"/>
    <property type="match status" value="1"/>
</dbReference>
<dbReference type="RefSeq" id="WP_011080362.1">
    <property type="nucleotide sequence ID" value="NC_004459.3"/>
</dbReference>
<proteinExistence type="predicted"/>
<keyword evidence="1" id="KW-1133">Transmembrane helix</keyword>
<dbReference type="KEGG" id="vvu:VV1_2503"/>
<feature type="domain" description="Tim44-like" evidence="3">
    <location>
        <begin position="69"/>
        <end position="217"/>
    </location>
</feature>
<evidence type="ECO:0000313" key="4">
    <source>
        <dbReference type="EMBL" id="AAO10862.1"/>
    </source>
</evidence>